<dbReference type="STRING" id="1130080.SAMN04488113_10281"/>
<evidence type="ECO:0000259" key="1">
    <source>
        <dbReference type="PROSITE" id="PS50965"/>
    </source>
</evidence>
<dbReference type="PROSITE" id="PS50965">
    <property type="entry name" value="NERD"/>
    <property type="match status" value="1"/>
</dbReference>
<name>A0A1H6RAH0_9LACT</name>
<dbReference type="Pfam" id="PF08378">
    <property type="entry name" value="NERD"/>
    <property type="match status" value="1"/>
</dbReference>
<dbReference type="AlphaFoldDB" id="A0A1H6RAH0"/>
<reference evidence="3" key="1">
    <citation type="submission" date="2016-10" db="EMBL/GenBank/DDBJ databases">
        <authorList>
            <person name="Varghese N."/>
            <person name="Submissions S."/>
        </authorList>
    </citation>
    <scope>NUCLEOTIDE SEQUENCE [LARGE SCALE GENOMIC DNA]</scope>
    <source>
        <strain evidence="3">DSM 25751</strain>
    </source>
</reference>
<dbReference type="EMBL" id="FNYW01000002">
    <property type="protein sequence ID" value="SEI52858.1"/>
    <property type="molecule type" value="Genomic_DNA"/>
</dbReference>
<accession>A0A1H6RAH0</accession>
<sequence length="291" mass="33970">MKEKARKKSNQIKLLESLNCRCKLEYAKQQYLINLKKGLEGEEVFDKWMDNYLGQDVTLLKDRLLSFNGSTAQIDALLFIGNTLRLYEVKNYEGDYQQHSGHFRTSKGQEFICPSIQLKRAEKVLQQVVGQWTHTLEIKSYVIFVNLAFTLYDATRSNPFILPTQIKNHFERLKSIGDKTSKNNNQFINKLMLETKSSGKYRGTTQEYDYEEFRKGLICSECYSFNLIRSQRKATCRDCGEHYSIDQLLMNQIDEVHLLFPEIKVTSSLVYDWIGGEINKRRIGRLLKTLA</sequence>
<evidence type="ECO:0000313" key="2">
    <source>
        <dbReference type="EMBL" id="SEI52858.1"/>
    </source>
</evidence>
<protein>
    <submittedName>
        <fullName evidence="2">Nuclease-related domain-containing protein</fullName>
    </submittedName>
</protein>
<organism evidence="2 3">
    <name type="scientific">Alkalibacterium gilvum</name>
    <dbReference type="NCBI Taxonomy" id="1130080"/>
    <lineage>
        <taxon>Bacteria</taxon>
        <taxon>Bacillati</taxon>
        <taxon>Bacillota</taxon>
        <taxon>Bacilli</taxon>
        <taxon>Lactobacillales</taxon>
        <taxon>Carnobacteriaceae</taxon>
        <taxon>Alkalibacterium</taxon>
    </lineage>
</organism>
<evidence type="ECO:0000313" key="3">
    <source>
        <dbReference type="Proteomes" id="UP000198564"/>
    </source>
</evidence>
<dbReference type="RefSeq" id="WP_177170449.1">
    <property type="nucleotide sequence ID" value="NZ_FNYW01000002.1"/>
</dbReference>
<feature type="domain" description="NERD" evidence="1">
    <location>
        <begin position="37"/>
        <end position="148"/>
    </location>
</feature>
<dbReference type="InterPro" id="IPR011528">
    <property type="entry name" value="NERD"/>
</dbReference>
<proteinExistence type="predicted"/>
<dbReference type="Proteomes" id="UP000198564">
    <property type="component" value="Unassembled WGS sequence"/>
</dbReference>
<keyword evidence="3" id="KW-1185">Reference proteome</keyword>
<gene>
    <name evidence="2" type="ORF">SAMN04488113_10281</name>
</gene>